<evidence type="ECO:0000313" key="1">
    <source>
        <dbReference type="EMBL" id="RHZ52716.1"/>
    </source>
</evidence>
<dbReference type="AlphaFoldDB" id="A0A397GTF0"/>
<keyword evidence="2" id="KW-1185">Reference proteome</keyword>
<name>A0A397GTF0_ASPTH</name>
<protein>
    <submittedName>
        <fullName evidence="1">Uncharacterized protein</fullName>
    </submittedName>
</protein>
<dbReference type="STRING" id="41047.A0A397GTF0"/>
<proteinExistence type="predicted"/>
<dbReference type="Proteomes" id="UP000215305">
    <property type="component" value="Unassembled WGS sequence"/>
</dbReference>
<accession>A0A397GTF0</accession>
<dbReference type="OrthoDB" id="5593235at2759"/>
<comment type="caution">
    <text evidence="1">The sequence shown here is derived from an EMBL/GenBank/DDBJ whole genome shotgun (WGS) entry which is preliminary data.</text>
</comment>
<dbReference type="GeneID" id="38123075"/>
<dbReference type="EMBL" id="NKHU02000131">
    <property type="protein sequence ID" value="RHZ52716.1"/>
    <property type="molecule type" value="Genomic_DNA"/>
</dbReference>
<evidence type="ECO:0000313" key="2">
    <source>
        <dbReference type="Proteomes" id="UP000215305"/>
    </source>
</evidence>
<sequence length="414" mass="46129">MSGLEKLGDVESQNENVSKDLTWTTILKWGAITYTSMLIVFIGICSCYPSLLEVGLLSLLSHRSSSVPFLAYSPRVGYLEKPAGFDIVALLPYKHREQTSILDCYLQKNLANNHGFLDKVVFIPQSNDTASLEWLASIVQETSAYSVWTSPADLYRETKRRTLFVWLGGDIVFLEDQTIPTIVKTKLDYSDSLIVSANVINHAALEALHSHSGVALPYLPELFHQASAAAQLPPEANSGWRTSNLPPWAGPEDFRVLKGFAPPGNKHRWLLTDEEHVDRTPISTSMYTSDGPGFTDWTVKAQQHYSFLHHLELDELHRYKFPIWSNPADVSPNLLCFWDADANAVQSNILHGTSYIPSGFVEDANNPTKRIIIIDGKGLAAHYSADAGAEDLDSTDILQRYEAYAKEMICPNIS</sequence>
<gene>
    <name evidence="1" type="ORF">CDV56_101101</name>
</gene>
<dbReference type="RefSeq" id="XP_026613384.1">
    <property type="nucleotide sequence ID" value="XM_026754720.1"/>
</dbReference>
<organism evidence="1 2">
    <name type="scientific">Aspergillus thermomutatus</name>
    <name type="common">Neosartorya pseudofischeri</name>
    <dbReference type="NCBI Taxonomy" id="41047"/>
    <lineage>
        <taxon>Eukaryota</taxon>
        <taxon>Fungi</taxon>
        <taxon>Dikarya</taxon>
        <taxon>Ascomycota</taxon>
        <taxon>Pezizomycotina</taxon>
        <taxon>Eurotiomycetes</taxon>
        <taxon>Eurotiomycetidae</taxon>
        <taxon>Eurotiales</taxon>
        <taxon>Aspergillaceae</taxon>
        <taxon>Aspergillus</taxon>
        <taxon>Aspergillus subgen. Fumigati</taxon>
    </lineage>
</organism>
<reference evidence="1" key="1">
    <citation type="submission" date="2018-08" db="EMBL/GenBank/DDBJ databases">
        <title>Draft genome sequence of azole-resistant Aspergillus thermomutatus (Neosartorya pseudofischeri) strain HMR AF 39, isolated from a human nasal aspirate.</title>
        <authorList>
            <person name="Parent-Michaud M."/>
            <person name="Dufresne P.J."/>
            <person name="Fournier E."/>
            <person name="Martineau C."/>
            <person name="Moreira S."/>
            <person name="Perkins V."/>
            <person name="De Repentigny L."/>
            <person name="Dufresne S.F."/>
        </authorList>
    </citation>
    <scope>NUCLEOTIDE SEQUENCE [LARGE SCALE GENOMIC DNA]</scope>
    <source>
        <strain evidence="1">HMR AF 39</strain>
    </source>
</reference>
<dbReference type="VEuPathDB" id="FungiDB:CDV56_101101"/>